<evidence type="ECO:0000313" key="1">
    <source>
        <dbReference type="EMBL" id="OQK17712.1"/>
    </source>
</evidence>
<evidence type="ECO:0000313" key="2">
    <source>
        <dbReference type="Proteomes" id="UP000191980"/>
    </source>
</evidence>
<accession>A0A1V8M858</accession>
<name>A0A1V8M858_9GAMM</name>
<keyword evidence="2" id="KW-1185">Reference proteome</keyword>
<organism evidence="1 2">
    <name type="scientific">Methyloprofundus sedimenti</name>
    <dbReference type="NCBI Taxonomy" id="1420851"/>
    <lineage>
        <taxon>Bacteria</taxon>
        <taxon>Pseudomonadati</taxon>
        <taxon>Pseudomonadota</taxon>
        <taxon>Gammaproteobacteria</taxon>
        <taxon>Methylococcales</taxon>
        <taxon>Methylococcaceae</taxon>
        <taxon>Methyloprofundus</taxon>
    </lineage>
</organism>
<gene>
    <name evidence="1" type="ORF">AU255_07565</name>
</gene>
<reference evidence="1 2" key="1">
    <citation type="submission" date="2015-12" db="EMBL/GenBank/DDBJ databases">
        <authorList>
            <person name="Shamseldin A."/>
            <person name="Moawad H."/>
            <person name="Abd El-Rahim W.M."/>
            <person name="Sadowsky M.J."/>
        </authorList>
    </citation>
    <scope>NUCLEOTIDE SEQUENCE [LARGE SCALE GENOMIC DNA]</scope>
    <source>
        <strain evidence="1 2">WF1</strain>
    </source>
</reference>
<dbReference type="AlphaFoldDB" id="A0A1V8M858"/>
<dbReference type="OrthoDB" id="5642573at2"/>
<dbReference type="STRING" id="1420851.AU255_07565"/>
<protein>
    <submittedName>
        <fullName evidence="1">Uncharacterized protein</fullName>
    </submittedName>
</protein>
<dbReference type="Proteomes" id="UP000191980">
    <property type="component" value="Unassembled WGS sequence"/>
</dbReference>
<comment type="caution">
    <text evidence="1">The sequence shown here is derived from an EMBL/GenBank/DDBJ whole genome shotgun (WGS) entry which is preliminary data.</text>
</comment>
<dbReference type="EMBL" id="LPUF01000001">
    <property type="protein sequence ID" value="OQK17712.1"/>
    <property type="molecule type" value="Genomic_DNA"/>
</dbReference>
<sequence length="65" mass="7566">MKWLKIITPIGKFLGLIPMIKFFTKDQLRDCIVDAGFDIDQFWHPGKGKAEFIVARKRLLNEETS</sequence>
<dbReference type="RefSeq" id="WP_080522322.1">
    <property type="nucleotide sequence ID" value="NZ_LPUF01000001.1"/>
</dbReference>
<proteinExistence type="predicted"/>